<dbReference type="SMART" id="SM01260">
    <property type="entry name" value="LANC_like"/>
    <property type="match status" value="1"/>
</dbReference>
<evidence type="ECO:0000313" key="1">
    <source>
        <dbReference type="EMBL" id="MBA8807655.1"/>
    </source>
</evidence>
<dbReference type="Gene3D" id="1.50.10.20">
    <property type="match status" value="1"/>
</dbReference>
<comment type="caution">
    <text evidence="1">The sequence shown here is derived from an EMBL/GenBank/DDBJ whole genome shotgun (WGS) entry which is preliminary data.</text>
</comment>
<dbReference type="PRINTS" id="PR01955">
    <property type="entry name" value="LANCFRANKIA"/>
</dbReference>
<dbReference type="EMBL" id="JACGWV010000001">
    <property type="protein sequence ID" value="MBA8807655.1"/>
    <property type="molecule type" value="Genomic_DNA"/>
</dbReference>
<dbReference type="Proteomes" id="UP000540568">
    <property type="component" value="Unassembled WGS sequence"/>
</dbReference>
<keyword evidence="2" id="KW-1185">Reference proteome</keyword>
<organism evidence="1 2">
    <name type="scientific">Promicromonospora sukumoe</name>
    <dbReference type="NCBI Taxonomy" id="88382"/>
    <lineage>
        <taxon>Bacteria</taxon>
        <taxon>Bacillati</taxon>
        <taxon>Actinomycetota</taxon>
        <taxon>Actinomycetes</taxon>
        <taxon>Micrococcales</taxon>
        <taxon>Promicromonosporaceae</taxon>
        <taxon>Promicromonospora</taxon>
    </lineage>
</organism>
<dbReference type="InterPro" id="IPR007822">
    <property type="entry name" value="LANC-like"/>
</dbReference>
<dbReference type="AlphaFoldDB" id="A0A7W3J7D5"/>
<dbReference type="RefSeq" id="WP_182615193.1">
    <property type="nucleotide sequence ID" value="NZ_BAAATF010000007.1"/>
</dbReference>
<dbReference type="PRINTS" id="PR01950">
    <property type="entry name" value="LANCSUPER"/>
</dbReference>
<dbReference type="SUPFAM" id="SSF158745">
    <property type="entry name" value="LanC-like"/>
    <property type="match status" value="1"/>
</dbReference>
<reference evidence="1 2" key="1">
    <citation type="submission" date="2020-07" db="EMBL/GenBank/DDBJ databases">
        <title>Sequencing the genomes of 1000 actinobacteria strains.</title>
        <authorList>
            <person name="Klenk H.-P."/>
        </authorList>
    </citation>
    <scope>NUCLEOTIDE SEQUENCE [LARGE SCALE GENOMIC DNA]</scope>
    <source>
        <strain evidence="1 2">DSM 44121</strain>
    </source>
</reference>
<evidence type="ECO:0008006" key="3">
    <source>
        <dbReference type="Google" id="ProtNLM"/>
    </source>
</evidence>
<name>A0A7W3J7D5_9MICO</name>
<proteinExistence type="predicted"/>
<protein>
    <recommendedName>
        <fullName evidence="3">Lanthionine synthetase-like protein</fullName>
    </recommendedName>
</protein>
<evidence type="ECO:0000313" key="2">
    <source>
        <dbReference type="Proteomes" id="UP000540568"/>
    </source>
</evidence>
<dbReference type="Pfam" id="PF05147">
    <property type="entry name" value="LANC_like"/>
    <property type="match status" value="1"/>
</dbReference>
<sequence length="414" mass="43495">MSSSTPQSLADGELARTLVAVEMALTSQGSWDDVTDHLLAATSVALDTSVRANLFHGVPALAFVVDATGPAGRARWARQLAELDGSLVALVNDRLAEAAARWRERTPVSSGEFDLMTGLAGLTTVLLRRAVHVAEDPAASGPEQAEVLHTTLVRALAYLVDRARNRVLEGAPVPGWWSSTARSSSPTAPGAMDGVGGHAYLGFARGGAGILAVLAAASRAGHAVPGQDVAIRQIASWYERWRQQTSDGVVWWPTRIGWDELESGSTSQEPSAPTWAHGTPGIGRALQMAAIALGDPQARIAAEGVIASCLTRSQLDVLTEPDLYAGTGGMYLTVLRAAEDAEGFASVQARTSMLTHRVGAAADAVSRTSRVLPDPQDTEFLHGRFGTRLVFQALQSRAVPVSGADAVLGTAWVE</sequence>
<accession>A0A7W3J7D5</accession>
<gene>
    <name evidence="1" type="ORF">FHX71_001597</name>
</gene>
<dbReference type="GO" id="GO:0031179">
    <property type="term" value="P:peptide modification"/>
    <property type="evidence" value="ECO:0007669"/>
    <property type="project" value="InterPro"/>
</dbReference>